<keyword evidence="2" id="KW-0378">Hydrolase</keyword>
<evidence type="ECO:0000313" key="5">
    <source>
        <dbReference type="Proteomes" id="UP001222800"/>
    </source>
</evidence>
<dbReference type="InterPro" id="IPR027417">
    <property type="entry name" value="P-loop_NTPase"/>
</dbReference>
<keyword evidence="3" id="KW-0067">ATP-binding</keyword>
<proteinExistence type="predicted"/>
<dbReference type="Gene3D" id="3.40.50.300">
    <property type="entry name" value="P-loop containing nucleotide triphosphate hydrolases"/>
    <property type="match status" value="1"/>
</dbReference>
<reference evidence="4 5" key="1">
    <citation type="submission" date="2023-03" db="EMBL/GenBank/DDBJ databases">
        <title>Complete genome sequence of Tepidibacter sp. SWIR-1, isolated from a deep-sea hydrothermal vent.</title>
        <authorList>
            <person name="Li X."/>
        </authorList>
    </citation>
    <scope>NUCLEOTIDE SEQUENCE [LARGE SCALE GENOMIC DNA]</scope>
    <source>
        <strain evidence="4 5">SWIR-1</strain>
    </source>
</reference>
<name>A0ABY8E9Y7_9FIRM</name>
<dbReference type="EMBL" id="CP120733">
    <property type="protein sequence ID" value="WFD09714.1"/>
    <property type="molecule type" value="Genomic_DNA"/>
</dbReference>
<keyword evidence="1" id="KW-0547">Nucleotide-binding</keyword>
<protein>
    <submittedName>
        <fullName evidence="4">Nucleoside-triphosphatase</fullName>
    </submittedName>
</protein>
<evidence type="ECO:0000256" key="1">
    <source>
        <dbReference type="ARBA" id="ARBA00022741"/>
    </source>
</evidence>
<dbReference type="PANTHER" id="PTHR43146:SF1">
    <property type="entry name" value="CANCER-RELATED NUCLEOSIDE-TRIPHOSPHATASE"/>
    <property type="match status" value="1"/>
</dbReference>
<organism evidence="4 5">
    <name type="scientific">Tepidibacter hydrothermalis</name>
    <dbReference type="NCBI Taxonomy" id="3036126"/>
    <lineage>
        <taxon>Bacteria</taxon>
        <taxon>Bacillati</taxon>
        <taxon>Bacillota</taxon>
        <taxon>Clostridia</taxon>
        <taxon>Peptostreptococcales</taxon>
        <taxon>Peptostreptococcaceae</taxon>
        <taxon>Tepidibacter</taxon>
    </lineage>
</organism>
<dbReference type="SUPFAM" id="SSF52540">
    <property type="entry name" value="P-loop containing nucleoside triphosphate hydrolases"/>
    <property type="match status" value="1"/>
</dbReference>
<accession>A0ABY8E9Y7</accession>
<sequence length="172" mass="19573">MKNIFITAPRGYGKTTALKKTIGLIDKQVSGFKVGKKFMTDSKEFYICDIENPIFNCLIAYSKSNSKPVANIEGFENHGCEILKKAISSENIIIMDEIGFLEENALKFKQSVIDSLDSSNIVIGVLKKFNGEFINYIKSRDDVLVLELTLENRDDIPNQILKHIIRFERDEM</sequence>
<dbReference type="PANTHER" id="PTHR43146">
    <property type="entry name" value="CANCER-RELATED NUCLEOSIDE-TRIPHOSPHATASE"/>
    <property type="match status" value="1"/>
</dbReference>
<gene>
    <name evidence="4" type="ORF">P4S50_15150</name>
</gene>
<evidence type="ECO:0000313" key="4">
    <source>
        <dbReference type="EMBL" id="WFD09714.1"/>
    </source>
</evidence>
<evidence type="ECO:0000256" key="3">
    <source>
        <dbReference type="ARBA" id="ARBA00022840"/>
    </source>
</evidence>
<dbReference type="Proteomes" id="UP001222800">
    <property type="component" value="Chromosome"/>
</dbReference>
<dbReference type="RefSeq" id="WP_277731651.1">
    <property type="nucleotide sequence ID" value="NZ_CP120733.1"/>
</dbReference>
<evidence type="ECO:0000256" key="2">
    <source>
        <dbReference type="ARBA" id="ARBA00022801"/>
    </source>
</evidence>
<dbReference type="InterPro" id="IPR004948">
    <property type="entry name" value="Nuc-triphosphatase_THEP1"/>
</dbReference>
<dbReference type="Pfam" id="PF03266">
    <property type="entry name" value="NTPase_1"/>
    <property type="match status" value="1"/>
</dbReference>
<keyword evidence="5" id="KW-1185">Reference proteome</keyword>